<evidence type="ECO:0000256" key="13">
    <source>
        <dbReference type="SAM" id="Phobius"/>
    </source>
</evidence>
<dbReference type="EC" id="6.1.1.9" evidence="12"/>
<dbReference type="NCBIfam" id="TIGR00422">
    <property type="entry name" value="valS"/>
    <property type="match status" value="1"/>
</dbReference>
<feature type="domain" description="Aminoacyl-tRNA synthetase class Ia" evidence="14">
    <location>
        <begin position="20"/>
        <end position="586"/>
    </location>
</feature>
<comment type="domain">
    <text evidence="12">ValRS has two distinct active sites: one for aminoacylation and one for editing. The misactivated threonine is translocated from the active site to the editing site.</text>
</comment>
<dbReference type="GO" id="GO:0006438">
    <property type="term" value="P:valyl-tRNA aminoacylation"/>
    <property type="evidence" value="ECO:0007669"/>
    <property type="project" value="UniProtKB-UniRule"/>
</dbReference>
<dbReference type="InterPro" id="IPR033705">
    <property type="entry name" value="Anticodon_Ia_Val"/>
</dbReference>
<dbReference type="SUPFAM" id="SSF46589">
    <property type="entry name" value="tRNA-binding arm"/>
    <property type="match status" value="1"/>
</dbReference>
<dbReference type="InterPro" id="IPR009080">
    <property type="entry name" value="tRNAsynth_Ia_anticodon-bd"/>
</dbReference>
<dbReference type="GO" id="GO:0005524">
    <property type="term" value="F:ATP binding"/>
    <property type="evidence" value="ECO:0007669"/>
    <property type="project" value="UniProtKB-UniRule"/>
</dbReference>
<dbReference type="GO" id="GO:0004832">
    <property type="term" value="F:valine-tRNA ligase activity"/>
    <property type="evidence" value="ECO:0007669"/>
    <property type="project" value="UniProtKB-UniRule"/>
</dbReference>
<dbReference type="Gene3D" id="1.10.287.380">
    <property type="entry name" value="Valyl-tRNA synthetase, C-terminal domain"/>
    <property type="match status" value="1"/>
</dbReference>
<feature type="short sequence motif" description="'KMSKS' region" evidence="12">
    <location>
        <begin position="546"/>
        <end position="550"/>
    </location>
</feature>
<keyword evidence="3 12" id="KW-0963">Cytoplasm</keyword>
<dbReference type="InterPro" id="IPR001412">
    <property type="entry name" value="aa-tRNA-synth_I_CS"/>
</dbReference>
<evidence type="ECO:0000313" key="17">
    <source>
        <dbReference type="EMBL" id="MBW4658597.1"/>
    </source>
</evidence>
<dbReference type="EMBL" id="JAHHHD010000006">
    <property type="protein sequence ID" value="MBW4658597.1"/>
    <property type="molecule type" value="Genomic_DNA"/>
</dbReference>
<keyword evidence="13" id="KW-0472">Membrane</keyword>
<keyword evidence="8 12" id="KW-0175">Coiled coil</keyword>
<evidence type="ECO:0000256" key="2">
    <source>
        <dbReference type="ARBA" id="ARBA00011245"/>
    </source>
</evidence>
<feature type="domain" description="Valyl-tRNA synthetase tRNA-binding arm" evidence="16">
    <location>
        <begin position="941"/>
        <end position="1004"/>
    </location>
</feature>
<evidence type="ECO:0000256" key="3">
    <source>
        <dbReference type="ARBA" id="ARBA00022490"/>
    </source>
</evidence>
<evidence type="ECO:0000256" key="12">
    <source>
        <dbReference type="HAMAP-Rule" id="MF_02004"/>
    </source>
</evidence>
<evidence type="ECO:0000256" key="10">
    <source>
        <dbReference type="ARBA" id="ARBA00047552"/>
    </source>
</evidence>
<feature type="binding site" evidence="12">
    <location>
        <position position="549"/>
    </location>
    <ligand>
        <name>ATP</name>
        <dbReference type="ChEBI" id="CHEBI:30616"/>
    </ligand>
</feature>
<gene>
    <name evidence="12" type="primary">valS</name>
    <name evidence="17" type="ORF">KME15_07975</name>
</gene>
<comment type="similarity">
    <text evidence="11 12">Belongs to the class-I aminoacyl-tRNA synthetase family. ValS type 1 subfamily.</text>
</comment>
<evidence type="ECO:0000259" key="16">
    <source>
        <dbReference type="Pfam" id="PF10458"/>
    </source>
</evidence>
<keyword evidence="13" id="KW-1133">Transmembrane helix</keyword>
<keyword evidence="13" id="KW-0812">Transmembrane</keyword>
<dbReference type="Gene3D" id="3.90.740.10">
    <property type="entry name" value="Valyl/Leucyl/Isoleucyl-tRNA synthetase, editing domain"/>
    <property type="match status" value="1"/>
</dbReference>
<feature type="coiled-coil region" evidence="12">
    <location>
        <begin position="946"/>
        <end position="1001"/>
    </location>
</feature>
<protein>
    <recommendedName>
        <fullName evidence="12">Valine--tRNA ligase</fullName>
        <ecNumber evidence="12">6.1.1.9</ecNumber>
    </recommendedName>
    <alternativeName>
        <fullName evidence="12">Valyl-tRNA synthetase</fullName>
        <shortName evidence="12">ValRS</shortName>
    </alternativeName>
</protein>
<keyword evidence="5 12" id="KW-0547">Nucleotide-binding</keyword>
<sequence length="1005" mass="113219">MTATIPALASQYDPATSEAKWQKAWEDNQAFKANPEQGGEPYCVVIPPPNVTGSLHIGHAFESALIDTLVRYHRMLGKNTLWLPGSDHASIAVQTILEKRLKAEGQTRDSIGREAFLEKAWQWKEESGGTIAGQLRRLGVSVDWTRERFTMDAGLSAAVLTAFTQLYSEGLIYRGKYLVNWCPASQSAVSDLEVENKEVNGSLWHFRYPLTDGTGFVEVATTRPETMLGDTAVAVNPEDDRYKHLVGKTLTLPLMNRQIPIIADEYVDASFGTGCVKVTPAHDPNDFEMGKRHNLPMITILNKDGTLNENAGDFQGQDRFVARKNVVKRLEEQGFLVKIEDYKHTVPYSERGKVPVEPLLSTQWFVKIRPLADRALEFLDAQNDPVFVPDRWTKVYRDWLVNLKDWCISRQLWWGHQIPAWYDVAQTGGEITDSTPFVVAQNEAEAREKAIAQWGNERGDSVQLVQDPDVLDTWFSSGLWPFSTMGWPQQTADLATYYPTTTLVTGFDIIFFWVARMTMMAGHFTGKMPFKTVYIHGLVRDENNKKMSKSANNGIDPLLLIDRYGTDALRYTLIREVAGAGQDIRLEYNRKTDESASVEASRNFTNKLWNASRFVMMNLDGKTPAELGQPQASSQIEGLELSDRWILSRYNQVIQQTRKDIDSYGLGEAAKGLYEFIWGDFCDWYIELAKSRLQPDSSDRSASKRTAQQVLAHVLEGTLRLLHPFMPHITEEIWHTLTQTEDTQYLALQSYPEADSNFIDAELEQQFDLLMETIRTIRNLRAEADIKPAVKVKAFLESESDRERHILTSGQSYIQDLAKVEHLTIAPPSTAIPAAQSGHQEMEQSPDSWRDRPVIVMLVLLTLIYFTLDSLVYLGVMLKMLWDVFVNKKPVPVVPVRQAAVKPPVKPISEQHFQPSQSAAQMITGVIGTIQVLIPLAGVVDMDALKAKLQKDLGKVEAEIQALTQRLSSPNFVDKAPAAVVQSTRDALTEAEKQAEILRDRLISL</sequence>
<evidence type="ECO:0000256" key="5">
    <source>
        <dbReference type="ARBA" id="ARBA00022741"/>
    </source>
</evidence>
<feature type="transmembrane region" description="Helical" evidence="13">
    <location>
        <begin position="919"/>
        <end position="940"/>
    </location>
</feature>
<dbReference type="HAMAP" id="MF_02004">
    <property type="entry name" value="Val_tRNA_synth_type1"/>
    <property type="match status" value="1"/>
</dbReference>
<dbReference type="PROSITE" id="PS00178">
    <property type="entry name" value="AA_TRNA_LIGASE_I"/>
    <property type="match status" value="1"/>
</dbReference>
<feature type="transmembrane region" description="Helical" evidence="13">
    <location>
        <begin position="497"/>
        <end position="515"/>
    </location>
</feature>
<dbReference type="PANTHER" id="PTHR11946">
    <property type="entry name" value="VALYL-TRNA SYNTHETASES"/>
    <property type="match status" value="1"/>
</dbReference>
<evidence type="ECO:0000256" key="7">
    <source>
        <dbReference type="ARBA" id="ARBA00022917"/>
    </source>
</evidence>
<dbReference type="FunFam" id="3.40.50.620:FF:000098">
    <property type="entry name" value="Valine--tRNA ligase"/>
    <property type="match status" value="1"/>
</dbReference>
<dbReference type="InterPro" id="IPR037118">
    <property type="entry name" value="Val-tRNA_synth_C_sf"/>
</dbReference>
<dbReference type="FunFam" id="1.10.287.380:FF:000001">
    <property type="entry name" value="Valine--tRNA ligase"/>
    <property type="match status" value="1"/>
</dbReference>
<comment type="subcellular location">
    <subcellularLocation>
        <location evidence="1 12">Cytoplasm</location>
    </subcellularLocation>
</comment>
<dbReference type="InterPro" id="IPR013155">
    <property type="entry name" value="M/V/L/I-tRNA-synth_anticd-bd"/>
</dbReference>
<proteinExistence type="inferred from homology"/>
<feature type="short sequence motif" description="'HIGH' region" evidence="12">
    <location>
        <begin position="49"/>
        <end position="59"/>
    </location>
</feature>
<dbReference type="InterPro" id="IPR010978">
    <property type="entry name" value="tRNA-bd_arm"/>
</dbReference>
<dbReference type="InterPro" id="IPR014729">
    <property type="entry name" value="Rossmann-like_a/b/a_fold"/>
</dbReference>
<dbReference type="AlphaFoldDB" id="A0A951ULX0"/>
<dbReference type="CDD" id="cd07962">
    <property type="entry name" value="Anticodon_Ia_Val"/>
    <property type="match status" value="1"/>
</dbReference>
<feature type="transmembrane region" description="Helical" evidence="13">
    <location>
        <begin position="854"/>
        <end position="876"/>
    </location>
</feature>
<evidence type="ECO:0000259" key="14">
    <source>
        <dbReference type="Pfam" id="PF00133"/>
    </source>
</evidence>
<dbReference type="Proteomes" id="UP000757435">
    <property type="component" value="Unassembled WGS sequence"/>
</dbReference>
<evidence type="ECO:0000313" key="18">
    <source>
        <dbReference type="Proteomes" id="UP000757435"/>
    </source>
</evidence>
<dbReference type="GO" id="GO:0002161">
    <property type="term" value="F:aminoacyl-tRNA deacylase activity"/>
    <property type="evidence" value="ECO:0007669"/>
    <property type="project" value="InterPro"/>
</dbReference>
<name>A0A951ULX0_9CYAN</name>
<evidence type="ECO:0000259" key="15">
    <source>
        <dbReference type="Pfam" id="PF08264"/>
    </source>
</evidence>
<evidence type="ECO:0000256" key="4">
    <source>
        <dbReference type="ARBA" id="ARBA00022598"/>
    </source>
</evidence>
<keyword evidence="7 12" id="KW-0648">Protein biosynthesis</keyword>
<evidence type="ECO:0000256" key="9">
    <source>
        <dbReference type="ARBA" id="ARBA00023146"/>
    </source>
</evidence>
<dbReference type="FunFam" id="3.40.50.620:FF:000032">
    <property type="entry name" value="Valine--tRNA ligase"/>
    <property type="match status" value="1"/>
</dbReference>
<dbReference type="FunFam" id="1.10.730.10:FF:000014">
    <property type="entry name" value="Valine--tRNA ligase"/>
    <property type="match status" value="1"/>
</dbReference>
<dbReference type="FunFam" id="3.90.740.10:FF:000005">
    <property type="entry name" value="Valine--tRNA ligase, mitochondrial"/>
    <property type="match status" value="1"/>
</dbReference>
<dbReference type="GO" id="GO:0005829">
    <property type="term" value="C:cytosol"/>
    <property type="evidence" value="ECO:0007669"/>
    <property type="project" value="TreeGrafter"/>
</dbReference>
<dbReference type="CDD" id="cd00817">
    <property type="entry name" value="ValRS_core"/>
    <property type="match status" value="1"/>
</dbReference>
<evidence type="ECO:0000256" key="11">
    <source>
        <dbReference type="ARBA" id="ARBA00060830"/>
    </source>
</evidence>
<evidence type="ECO:0000256" key="8">
    <source>
        <dbReference type="ARBA" id="ARBA00023054"/>
    </source>
</evidence>
<dbReference type="SUPFAM" id="SSF52374">
    <property type="entry name" value="Nucleotidylyl transferase"/>
    <property type="match status" value="1"/>
</dbReference>
<evidence type="ECO:0000256" key="6">
    <source>
        <dbReference type="ARBA" id="ARBA00022840"/>
    </source>
</evidence>
<dbReference type="NCBIfam" id="NF004349">
    <property type="entry name" value="PRK05729.1"/>
    <property type="match status" value="1"/>
</dbReference>
<comment type="subunit">
    <text evidence="2 12">Monomer.</text>
</comment>
<dbReference type="PRINTS" id="PR00986">
    <property type="entry name" value="TRNASYNTHVAL"/>
</dbReference>
<dbReference type="Pfam" id="PF10458">
    <property type="entry name" value="Val_tRNA-synt_C"/>
    <property type="match status" value="1"/>
</dbReference>
<dbReference type="InterPro" id="IPR019499">
    <property type="entry name" value="Val-tRNA_synth_tRNA-bd"/>
</dbReference>
<organism evidence="17 18">
    <name type="scientific">Drouetiella hepatica Uher 2000/2452</name>
    <dbReference type="NCBI Taxonomy" id="904376"/>
    <lineage>
        <taxon>Bacteria</taxon>
        <taxon>Bacillati</taxon>
        <taxon>Cyanobacteriota</taxon>
        <taxon>Cyanophyceae</taxon>
        <taxon>Oculatellales</taxon>
        <taxon>Oculatellaceae</taxon>
        <taxon>Drouetiella</taxon>
    </lineage>
</organism>
<accession>A0A951ULX0</accession>
<keyword evidence="4 12" id="KW-0436">Ligase</keyword>
<reference evidence="17" key="1">
    <citation type="submission" date="2021-05" db="EMBL/GenBank/DDBJ databases">
        <authorList>
            <person name="Pietrasiak N."/>
            <person name="Ward R."/>
            <person name="Stajich J.E."/>
            <person name="Kurbessoian T."/>
        </authorList>
    </citation>
    <scope>NUCLEOTIDE SEQUENCE</scope>
    <source>
        <strain evidence="17">UHER 2000/2452</strain>
    </source>
</reference>
<dbReference type="Gene3D" id="1.10.730.10">
    <property type="entry name" value="Isoleucyl-tRNA Synthetase, Domain 1"/>
    <property type="match status" value="1"/>
</dbReference>
<dbReference type="SUPFAM" id="SSF50677">
    <property type="entry name" value="ValRS/IleRS/LeuRS editing domain"/>
    <property type="match status" value="1"/>
</dbReference>
<reference evidence="17" key="2">
    <citation type="journal article" date="2022" name="Microbiol. Resour. Announc.">
        <title>Metagenome Sequencing to Explore Phylogenomics of Terrestrial Cyanobacteria.</title>
        <authorList>
            <person name="Ward R.D."/>
            <person name="Stajich J.E."/>
            <person name="Johansen J.R."/>
            <person name="Huntemann M."/>
            <person name="Clum A."/>
            <person name="Foster B."/>
            <person name="Foster B."/>
            <person name="Roux S."/>
            <person name="Palaniappan K."/>
            <person name="Varghese N."/>
            <person name="Mukherjee S."/>
            <person name="Reddy T.B.K."/>
            <person name="Daum C."/>
            <person name="Copeland A."/>
            <person name="Chen I.A."/>
            <person name="Ivanova N.N."/>
            <person name="Kyrpides N.C."/>
            <person name="Shapiro N."/>
            <person name="Eloe-Fadrosh E.A."/>
            <person name="Pietrasiak N."/>
        </authorList>
    </citation>
    <scope>NUCLEOTIDE SEQUENCE</scope>
    <source>
        <strain evidence="17">UHER 2000/2452</strain>
    </source>
</reference>
<keyword evidence="9 12" id="KW-0030">Aminoacyl-tRNA synthetase</keyword>
<dbReference type="Pfam" id="PF08264">
    <property type="entry name" value="Anticodon_1"/>
    <property type="match status" value="1"/>
</dbReference>
<comment type="catalytic activity">
    <reaction evidence="10 12">
        <text>tRNA(Val) + L-valine + ATP = L-valyl-tRNA(Val) + AMP + diphosphate</text>
        <dbReference type="Rhea" id="RHEA:10704"/>
        <dbReference type="Rhea" id="RHEA-COMP:9672"/>
        <dbReference type="Rhea" id="RHEA-COMP:9708"/>
        <dbReference type="ChEBI" id="CHEBI:30616"/>
        <dbReference type="ChEBI" id="CHEBI:33019"/>
        <dbReference type="ChEBI" id="CHEBI:57762"/>
        <dbReference type="ChEBI" id="CHEBI:78442"/>
        <dbReference type="ChEBI" id="CHEBI:78537"/>
        <dbReference type="ChEBI" id="CHEBI:456215"/>
        <dbReference type="EC" id="6.1.1.9"/>
    </reaction>
</comment>
<feature type="domain" description="Methionyl/Valyl/Leucyl/Isoleucyl-tRNA synthetase anticodon-binding" evidence="15">
    <location>
        <begin position="643"/>
        <end position="793"/>
    </location>
</feature>
<dbReference type="InterPro" id="IPR002303">
    <property type="entry name" value="Valyl-tRNA_ligase"/>
</dbReference>
<evidence type="ECO:0000256" key="1">
    <source>
        <dbReference type="ARBA" id="ARBA00004496"/>
    </source>
</evidence>
<dbReference type="Pfam" id="PF00133">
    <property type="entry name" value="tRNA-synt_1"/>
    <property type="match status" value="1"/>
</dbReference>
<comment type="domain">
    <text evidence="12">The C-terminal coiled-coil domain is crucial for aminoacylation activity.</text>
</comment>
<dbReference type="InterPro" id="IPR002300">
    <property type="entry name" value="aa-tRNA-synth_Ia"/>
</dbReference>
<dbReference type="InterPro" id="IPR009008">
    <property type="entry name" value="Val/Leu/Ile-tRNA-synth_edit"/>
</dbReference>
<keyword evidence="6 12" id="KW-0067">ATP-binding</keyword>
<comment type="caution">
    <text evidence="17">The sequence shown here is derived from an EMBL/GenBank/DDBJ whole genome shotgun (WGS) entry which is preliminary data.</text>
</comment>
<comment type="function">
    <text evidence="12">Catalyzes the attachment of valine to tRNA(Val). As ValRS can inadvertently accommodate and process structurally similar amino acids such as threonine, to avoid such errors, it has a 'posttransfer' editing activity that hydrolyzes mischarged Thr-tRNA(Val) in a tRNA-dependent manner.</text>
</comment>
<dbReference type="SUPFAM" id="SSF47323">
    <property type="entry name" value="Anticodon-binding domain of a subclass of class I aminoacyl-tRNA synthetases"/>
    <property type="match status" value="1"/>
</dbReference>
<dbReference type="Gene3D" id="3.40.50.620">
    <property type="entry name" value="HUPs"/>
    <property type="match status" value="2"/>
</dbReference>
<dbReference type="PANTHER" id="PTHR11946:SF93">
    <property type="entry name" value="VALINE--TRNA LIGASE, CHLOROPLASTIC_MITOCHONDRIAL 2"/>
    <property type="match status" value="1"/>
</dbReference>